<keyword evidence="2" id="KW-1185">Reference proteome</keyword>
<protein>
    <submittedName>
        <fullName evidence="1">Extracellular solute-binding protein</fullName>
    </submittedName>
</protein>
<proteinExistence type="predicted"/>
<accession>A0ABR8MY09</accession>
<gene>
    <name evidence="1" type="ORF">H8B09_14350</name>
</gene>
<name>A0ABR8MY09_9BACL</name>
<reference evidence="1 2" key="1">
    <citation type="submission" date="2020-09" db="EMBL/GenBank/DDBJ databases">
        <title>Paenibacillus sp. strain PR3 16S rRNA gene Genome sequencing and assembly.</title>
        <authorList>
            <person name="Kim J."/>
        </authorList>
    </citation>
    <scope>NUCLEOTIDE SEQUENCE [LARGE SCALE GENOMIC DNA]</scope>
    <source>
        <strain evidence="1 2">PR3</strain>
    </source>
</reference>
<sequence length="462" mass="51907">MRAIRALGVLLLFVVLLSGCKLSEVQESATLTIEKGSQSLTIQLVSWRPYESANVTNPLGQKIRQFREIHPDIRITILWNDFYGTPSKWLNSAESYKHTDSDEVPDLIELVPNQMRFWYQYGIIEPLPMKETAMSKYLITSRDGYALGVKTKINPLVTYYNKDTFLSLGLEPPSGQWDMDKLSDTIARLKQAGKNVFLPLTPYSLEWITSLNDGHITAPDGNTFSGYVDSPQAVKAAEWIAGVGTNIEDYKQRHIGPITAYFPIPYDLLEGGIALAVDYAYGFNLGDVNSYEEIVQKNERIGIAALPHGLNGVNPAQISGLSMTSQSKHKELAMELLRYLTADTATLDEEIAVNTIESNLRYPLKEPMNDERYSIVLQETRRAIPAELYMFNNLESQRVFMLDRPRAYSEIRSGQPVQSVLKAYAGGLDIDFKKFNRDPAEYDACIASKSYSDTCVNSLALH</sequence>
<organism evidence="1 2">
    <name type="scientific">Paenibacillus terricola</name>
    <dbReference type="NCBI Taxonomy" id="2763503"/>
    <lineage>
        <taxon>Bacteria</taxon>
        <taxon>Bacillati</taxon>
        <taxon>Bacillota</taxon>
        <taxon>Bacilli</taxon>
        <taxon>Bacillales</taxon>
        <taxon>Paenibacillaceae</taxon>
        <taxon>Paenibacillus</taxon>
    </lineage>
</organism>
<dbReference type="EMBL" id="JACXZA010000003">
    <property type="protein sequence ID" value="MBD3919941.1"/>
    <property type="molecule type" value="Genomic_DNA"/>
</dbReference>
<dbReference type="PANTHER" id="PTHR43649:SF12">
    <property type="entry name" value="DIACETYLCHITOBIOSE BINDING PROTEIN DASA"/>
    <property type="match status" value="1"/>
</dbReference>
<dbReference type="InterPro" id="IPR006059">
    <property type="entry name" value="SBP"/>
</dbReference>
<dbReference type="Gene3D" id="3.40.190.10">
    <property type="entry name" value="Periplasmic binding protein-like II"/>
    <property type="match status" value="1"/>
</dbReference>
<dbReference type="InterPro" id="IPR050490">
    <property type="entry name" value="Bact_solute-bd_prot1"/>
</dbReference>
<evidence type="ECO:0000313" key="1">
    <source>
        <dbReference type="EMBL" id="MBD3919941.1"/>
    </source>
</evidence>
<dbReference type="PANTHER" id="PTHR43649">
    <property type="entry name" value="ARABINOSE-BINDING PROTEIN-RELATED"/>
    <property type="match status" value="1"/>
</dbReference>
<dbReference type="PROSITE" id="PS51257">
    <property type="entry name" value="PROKAR_LIPOPROTEIN"/>
    <property type="match status" value="1"/>
</dbReference>
<comment type="caution">
    <text evidence="1">The sequence shown here is derived from an EMBL/GenBank/DDBJ whole genome shotgun (WGS) entry which is preliminary data.</text>
</comment>
<dbReference type="Pfam" id="PF01547">
    <property type="entry name" value="SBP_bac_1"/>
    <property type="match status" value="1"/>
</dbReference>
<dbReference type="SUPFAM" id="SSF53850">
    <property type="entry name" value="Periplasmic binding protein-like II"/>
    <property type="match status" value="1"/>
</dbReference>
<dbReference type="RefSeq" id="WP_191204209.1">
    <property type="nucleotide sequence ID" value="NZ_JACXZA010000003.1"/>
</dbReference>
<evidence type="ECO:0000313" key="2">
    <source>
        <dbReference type="Proteomes" id="UP000609346"/>
    </source>
</evidence>
<dbReference type="Proteomes" id="UP000609346">
    <property type="component" value="Unassembled WGS sequence"/>
</dbReference>